<proteinExistence type="predicted"/>
<dbReference type="Gene3D" id="3.30.1310.20">
    <property type="entry name" value="PRTase-like"/>
    <property type="match status" value="1"/>
</dbReference>
<keyword evidence="3" id="KW-0328">Glycosyltransferase</keyword>
<evidence type="ECO:0000259" key="2">
    <source>
        <dbReference type="Pfam" id="PF00156"/>
    </source>
</evidence>
<name>A0A1H1FHA3_9EURY</name>
<feature type="region of interest" description="Disordered" evidence="1">
    <location>
        <begin position="104"/>
        <end position="127"/>
    </location>
</feature>
<dbReference type="InterPro" id="IPR029057">
    <property type="entry name" value="PRTase-like"/>
</dbReference>
<dbReference type="GO" id="GO:0016757">
    <property type="term" value="F:glycosyltransferase activity"/>
    <property type="evidence" value="ECO:0007669"/>
    <property type="project" value="UniProtKB-KW"/>
</dbReference>
<reference evidence="4" key="1">
    <citation type="submission" date="2016-10" db="EMBL/GenBank/DDBJ databases">
        <authorList>
            <person name="Varghese N."/>
            <person name="Submissions S."/>
        </authorList>
    </citation>
    <scope>NUCLEOTIDE SEQUENCE [LARGE SCALE GENOMIC DNA]</scope>
    <source>
        <strain evidence="4">CGMCC 1.12397</strain>
    </source>
</reference>
<accession>A0A1H1FHA3</accession>
<dbReference type="CDD" id="cd06223">
    <property type="entry name" value="PRTases_typeI"/>
    <property type="match status" value="1"/>
</dbReference>
<dbReference type="Pfam" id="PF00156">
    <property type="entry name" value="Pribosyltran"/>
    <property type="match status" value="1"/>
</dbReference>
<protein>
    <submittedName>
        <fullName evidence="3">Predicted phosphoribosyltransferase</fullName>
    </submittedName>
</protein>
<keyword evidence="3" id="KW-0808">Transferase</keyword>
<organism evidence="3 4">
    <name type="scientific">Halopelagius longus</name>
    <dbReference type="NCBI Taxonomy" id="1236180"/>
    <lineage>
        <taxon>Archaea</taxon>
        <taxon>Methanobacteriati</taxon>
        <taxon>Methanobacteriota</taxon>
        <taxon>Stenosarchaea group</taxon>
        <taxon>Halobacteria</taxon>
        <taxon>Halobacteriales</taxon>
        <taxon>Haloferacaceae</taxon>
    </lineage>
</organism>
<evidence type="ECO:0000256" key="1">
    <source>
        <dbReference type="SAM" id="MobiDB-lite"/>
    </source>
</evidence>
<evidence type="ECO:0000313" key="4">
    <source>
        <dbReference type="Proteomes" id="UP000199289"/>
    </source>
</evidence>
<dbReference type="InterPro" id="IPR000836">
    <property type="entry name" value="PRTase_dom"/>
</dbReference>
<dbReference type="AlphaFoldDB" id="A0A1H1FHA3"/>
<evidence type="ECO:0000313" key="3">
    <source>
        <dbReference type="EMBL" id="SDR00204.1"/>
    </source>
</evidence>
<dbReference type="SUPFAM" id="SSF53271">
    <property type="entry name" value="PRTase-like"/>
    <property type="match status" value="1"/>
</dbReference>
<gene>
    <name evidence="3" type="ORF">SAMN05216278_3208</name>
</gene>
<dbReference type="EMBL" id="FNKQ01000004">
    <property type="protein sequence ID" value="SDR00204.1"/>
    <property type="molecule type" value="Genomic_DNA"/>
</dbReference>
<dbReference type="Gene3D" id="3.40.50.2020">
    <property type="match status" value="1"/>
</dbReference>
<feature type="domain" description="Phosphoribosyltransferase" evidence="2">
    <location>
        <begin position="18"/>
        <end position="202"/>
    </location>
</feature>
<sequence>MSPPRLRHTIAQMFRDRADAGRQLAEELTERGVEADVVLAVPRGGLPIGRPIANRLGVPLDIIVAKKIGAPNNPEYAVGAVSSQGHFWVNDDAVGPGGVDREYVESERESVERASREKADRYRGDRPTPELREKTVVIADDGVATGGTATACVRTVREAGARRVVLAVPVGSPRTIDELEAEADEVVCLETPSNFRAVGQFYDRFGQVSDEEAMTYLERDS</sequence>
<dbReference type="Proteomes" id="UP000199289">
    <property type="component" value="Unassembled WGS sequence"/>
</dbReference>